<protein>
    <submittedName>
        <fullName evidence="5">Uncharacterized protein</fullName>
    </submittedName>
</protein>
<keyword evidence="3 4" id="KW-0067">ATP-binding</keyword>
<dbReference type="PRINTS" id="PR00301">
    <property type="entry name" value="HEATSHOCK70"/>
</dbReference>
<keyword evidence="2 4" id="KW-0547">Nucleotide-binding</keyword>
<dbReference type="GO" id="GO:0005524">
    <property type="term" value="F:ATP binding"/>
    <property type="evidence" value="ECO:0007669"/>
    <property type="project" value="UniProtKB-KW"/>
</dbReference>
<dbReference type="OrthoDB" id="5858940at2759"/>
<dbReference type="SUPFAM" id="SSF53067">
    <property type="entry name" value="Actin-like ATPase domain"/>
    <property type="match status" value="2"/>
</dbReference>
<dbReference type="EMBL" id="JABEBT010000112">
    <property type="protein sequence ID" value="KAF7632104.1"/>
    <property type="molecule type" value="Genomic_DNA"/>
</dbReference>
<dbReference type="Gene3D" id="3.90.640.10">
    <property type="entry name" value="Actin, Chain A, domain 4"/>
    <property type="match status" value="1"/>
</dbReference>
<evidence type="ECO:0000256" key="4">
    <source>
        <dbReference type="RuleBase" id="RU003322"/>
    </source>
</evidence>
<dbReference type="InterPro" id="IPR043129">
    <property type="entry name" value="ATPase_NBD"/>
</dbReference>
<dbReference type="SUPFAM" id="SSF100934">
    <property type="entry name" value="Heat shock protein 70kD (HSP70), C-terminal subdomain"/>
    <property type="match status" value="2"/>
</dbReference>
<organism evidence="5 6">
    <name type="scientific">Meloidogyne graminicola</name>
    <dbReference type="NCBI Taxonomy" id="189291"/>
    <lineage>
        <taxon>Eukaryota</taxon>
        <taxon>Metazoa</taxon>
        <taxon>Ecdysozoa</taxon>
        <taxon>Nematoda</taxon>
        <taxon>Chromadorea</taxon>
        <taxon>Rhabditida</taxon>
        <taxon>Tylenchina</taxon>
        <taxon>Tylenchomorpha</taxon>
        <taxon>Tylenchoidea</taxon>
        <taxon>Meloidogynidae</taxon>
        <taxon>Meloidogyninae</taxon>
        <taxon>Meloidogyne</taxon>
    </lineage>
</organism>
<evidence type="ECO:0000256" key="1">
    <source>
        <dbReference type="ARBA" id="ARBA00007381"/>
    </source>
</evidence>
<comment type="caution">
    <text evidence="5">The sequence shown here is derived from an EMBL/GenBank/DDBJ whole genome shotgun (WGS) entry which is preliminary data.</text>
</comment>
<evidence type="ECO:0000256" key="3">
    <source>
        <dbReference type="ARBA" id="ARBA00022840"/>
    </source>
</evidence>
<dbReference type="FunFam" id="3.90.640.10:FF:000003">
    <property type="entry name" value="Molecular chaperone DnaK"/>
    <property type="match status" value="1"/>
</dbReference>
<dbReference type="Pfam" id="PF00012">
    <property type="entry name" value="HSP70"/>
    <property type="match status" value="1"/>
</dbReference>
<evidence type="ECO:0000313" key="6">
    <source>
        <dbReference type="Proteomes" id="UP000605970"/>
    </source>
</evidence>
<proteinExistence type="inferred from homology"/>
<dbReference type="InterPro" id="IPR018181">
    <property type="entry name" value="Heat_shock_70_CS"/>
</dbReference>
<dbReference type="GO" id="GO:0140662">
    <property type="term" value="F:ATP-dependent protein folding chaperone"/>
    <property type="evidence" value="ECO:0007669"/>
    <property type="project" value="InterPro"/>
</dbReference>
<dbReference type="InterPro" id="IPR029048">
    <property type="entry name" value="HSP70_C_sf"/>
</dbReference>
<dbReference type="CDD" id="cd24028">
    <property type="entry name" value="ASKHA_NBD_HSP70_HSPA1-like"/>
    <property type="match status" value="1"/>
</dbReference>
<dbReference type="PROSITE" id="PS00329">
    <property type="entry name" value="HSP70_2"/>
    <property type="match status" value="1"/>
</dbReference>
<dbReference type="Gene3D" id="1.20.1270.10">
    <property type="match status" value="2"/>
</dbReference>
<dbReference type="FunFam" id="3.30.30.30:FF:000005">
    <property type="entry name" value="Heat shock protein ssb1"/>
    <property type="match status" value="1"/>
</dbReference>
<dbReference type="Proteomes" id="UP000605970">
    <property type="component" value="Unassembled WGS sequence"/>
</dbReference>
<evidence type="ECO:0000313" key="5">
    <source>
        <dbReference type="EMBL" id="KAF7632104.1"/>
    </source>
</evidence>
<dbReference type="Gene3D" id="3.30.420.40">
    <property type="match status" value="2"/>
</dbReference>
<sequence length="783" mass="89207">MQKEYNNKYNKNIIKLPAELIFEIFKGIDLRNKFKQFIYELIQQTSNDFDSVNERVKNLGNQTLMWLGNNHKAEKEVYENKFKEFKESYSKIISTIILKEEIYKQNNNNKNKSFITDHATFMMNKNFKEYAIKLVSSSKIVYILIGKLFNKFYKKINKKILKKEDYSSVIFQSTNSSFLESTTFGSYLDNLTVSKQKIISQNSFISKGKIMSHEHDFTGIGDGSTGPTFEEMFGLEQTSGNVQSSSTAQDVDQFSLNTPQPVISPTTEVRKHFVGIDFGTNYCRVSVYKNGKVEILANDKGHVTTPSIIAFDDNDFLIGNSVNEQIHCLNPQNTIFDIKRLIGLNWNDYCIQNLIRHRPFSVMNQEGGMTIQVEFRNENKTLHPIEICSMLLTKMKRTAEAHYGDSVTDAVIAVPANFNAGQRRAIIDACFIAGINVFGLINEPTATALAYGLSNKMNVDRNILIFDLGGGTFDVSVVSIVKGTSFYVKSTAGDTHLGGEDFTDLLVNYIKQKLIQKYGYDISNDPYAVRRLRIDAEQIKQTLSTSEKTALQFNIHGVIKLVIYRCDFEQLCMHLFKKMMKLVEQVLSNADLNKDRIDEIIMVGGSCNIPKVEEMLSAKFPNKKINLLNKPKHPVAYGAAIWAAILSGVIDLNTIGVSISDPFLLEIETPGINNLELQQMVENATRFEEASLKYSERMNIIYKLKSGVYEAINDFVFADERVKNLGNQTLTWLKNNEKEEKEVYENKFKEFKESYSKIMSTITLKDGESCQGSRVSRKRRHEE</sequence>
<comment type="similarity">
    <text evidence="1 4">Belongs to the heat shock protein 70 family.</text>
</comment>
<reference evidence="5" key="1">
    <citation type="journal article" date="2020" name="Ecol. Evol.">
        <title>Genome structure and content of the rice root-knot nematode (Meloidogyne graminicola).</title>
        <authorList>
            <person name="Phan N.T."/>
            <person name="Danchin E.G.J."/>
            <person name="Klopp C."/>
            <person name="Perfus-Barbeoch L."/>
            <person name="Kozlowski D.K."/>
            <person name="Koutsovoulos G.D."/>
            <person name="Lopez-Roques C."/>
            <person name="Bouchez O."/>
            <person name="Zahm M."/>
            <person name="Besnard G."/>
            <person name="Bellafiore S."/>
        </authorList>
    </citation>
    <scope>NUCLEOTIDE SEQUENCE</scope>
    <source>
        <strain evidence="5">VN-18</strain>
    </source>
</reference>
<dbReference type="Gene3D" id="3.30.30.30">
    <property type="match status" value="1"/>
</dbReference>
<dbReference type="AlphaFoldDB" id="A0A8S9ZFL2"/>
<evidence type="ECO:0000256" key="2">
    <source>
        <dbReference type="ARBA" id="ARBA00022741"/>
    </source>
</evidence>
<dbReference type="InterPro" id="IPR013126">
    <property type="entry name" value="Hsp_70_fam"/>
</dbReference>
<name>A0A8S9ZFL2_9BILA</name>
<dbReference type="PANTHER" id="PTHR19375">
    <property type="entry name" value="HEAT SHOCK PROTEIN 70KDA"/>
    <property type="match status" value="1"/>
</dbReference>
<keyword evidence="6" id="KW-1185">Reference proteome</keyword>
<accession>A0A8S9ZFL2</accession>
<gene>
    <name evidence="5" type="ORF">Mgra_00008480</name>
</gene>
<dbReference type="GO" id="GO:0006950">
    <property type="term" value="P:response to stress"/>
    <property type="evidence" value="ECO:0007669"/>
    <property type="project" value="UniProtKB-ARBA"/>
</dbReference>